<dbReference type="InterPro" id="IPR002318">
    <property type="entry name" value="Ala-tRNA-lgiase_IIc"/>
</dbReference>
<dbReference type="AlphaFoldDB" id="A0AAV8X909"/>
<dbReference type="SUPFAM" id="SSF55681">
    <property type="entry name" value="Class II aaRS and biotin synthetases"/>
    <property type="match status" value="1"/>
</dbReference>
<sequence>MGITGPCGPCTEIHVDYLGTSNRSEFVNKGLHDLTEIWNIVFIEYNRQMDGTVSTLPKKHVDTGMGFERLTSVLQGKVSNYDTDNFTYLLNAIHKNSSGVPKYEGKFGENDWNELDTSYRILADHTRMITACLADGIIPEQNQKLRRILRKAFLLSENVFNNDRGLLKELTNYVVEHLGPVYPEMERNIAQIHQIVTYEEEVYKSIRQTAVKDWAKLTKDNQKLLEIDVIENPNFIGAYREITTTNPKEIDSKLAFKLYDTFGLDDESITKISKVLNLKFDPEGLNRELERIKFRSKGGNICSKNELYSTLIEEGISKTDDKFKYSYFKNENKYIFNDLEVKVLKIFQDEIAVSEIDSDYYCSLLLNKTNLYSEAGGQIADKGTINFGKDLFEITGLENINGYILHKGFYISRTNKLQTNAVGILKVNEDFRLNCMRNHTSTHLLNAALKKIKGATCQKASKVTDRFLNFEVAIFGAKLDIDEIRKIENQILGIIQNGQPVIINEIDSQKLFSYDFVTLIPGEIYPDSGIRIVEIEDNGFISR</sequence>
<dbReference type="PANTHER" id="PTHR11777:SF9">
    <property type="entry name" value="ALANINE--TRNA LIGASE, CYTOPLASMIC"/>
    <property type="match status" value="1"/>
</dbReference>
<keyword evidence="6" id="KW-0067">ATP-binding</keyword>
<evidence type="ECO:0000256" key="6">
    <source>
        <dbReference type="ARBA" id="ARBA00022840"/>
    </source>
</evidence>
<evidence type="ECO:0000256" key="3">
    <source>
        <dbReference type="ARBA" id="ARBA00022555"/>
    </source>
</evidence>
<evidence type="ECO:0000256" key="4">
    <source>
        <dbReference type="ARBA" id="ARBA00022598"/>
    </source>
</evidence>
<dbReference type="SUPFAM" id="SSF101353">
    <property type="entry name" value="Putative anticodon-binding domain of alanyl-tRNA synthetase (AlaRS)"/>
    <property type="match status" value="1"/>
</dbReference>
<gene>
    <name evidence="11" type="ORF">NQ314_013055</name>
</gene>
<dbReference type="GO" id="GO:0002161">
    <property type="term" value="F:aminoacyl-tRNA deacylase activity"/>
    <property type="evidence" value="ECO:0007669"/>
    <property type="project" value="TreeGrafter"/>
</dbReference>
<comment type="caution">
    <text evidence="11">The sequence shown here is derived from an EMBL/GenBank/DDBJ whole genome shotgun (WGS) entry which is preliminary data.</text>
</comment>
<dbReference type="InterPro" id="IPR018165">
    <property type="entry name" value="Ala-tRNA-synth_IIc_core"/>
</dbReference>
<dbReference type="PROSITE" id="PS50860">
    <property type="entry name" value="AA_TRNA_LIGASE_II_ALA"/>
    <property type="match status" value="1"/>
</dbReference>
<dbReference type="InterPro" id="IPR050058">
    <property type="entry name" value="Ala-tRNA_ligase"/>
</dbReference>
<organism evidence="11 12">
    <name type="scientific">Rhamnusium bicolor</name>
    <dbReference type="NCBI Taxonomy" id="1586634"/>
    <lineage>
        <taxon>Eukaryota</taxon>
        <taxon>Metazoa</taxon>
        <taxon>Ecdysozoa</taxon>
        <taxon>Arthropoda</taxon>
        <taxon>Hexapoda</taxon>
        <taxon>Insecta</taxon>
        <taxon>Pterygota</taxon>
        <taxon>Neoptera</taxon>
        <taxon>Endopterygota</taxon>
        <taxon>Coleoptera</taxon>
        <taxon>Polyphaga</taxon>
        <taxon>Cucujiformia</taxon>
        <taxon>Chrysomeloidea</taxon>
        <taxon>Cerambycidae</taxon>
        <taxon>Lepturinae</taxon>
        <taxon>Rhagiini</taxon>
        <taxon>Rhamnusium</taxon>
    </lineage>
</organism>
<evidence type="ECO:0000256" key="7">
    <source>
        <dbReference type="ARBA" id="ARBA00022884"/>
    </source>
</evidence>
<dbReference type="Pfam" id="PF01411">
    <property type="entry name" value="tRNA-synt_2c"/>
    <property type="match status" value="1"/>
</dbReference>
<dbReference type="GO" id="GO:0004813">
    <property type="term" value="F:alanine-tRNA ligase activity"/>
    <property type="evidence" value="ECO:0007669"/>
    <property type="project" value="UniProtKB-EC"/>
</dbReference>
<dbReference type="InterPro" id="IPR018163">
    <property type="entry name" value="Thr/Ala-tRNA-synth_IIc_edit"/>
</dbReference>
<dbReference type="SUPFAM" id="SSF55186">
    <property type="entry name" value="ThrRS/AlaRS common domain"/>
    <property type="match status" value="1"/>
</dbReference>
<dbReference type="EC" id="6.1.1.7" evidence="2"/>
<keyword evidence="4" id="KW-0436">Ligase</keyword>
<dbReference type="InterPro" id="IPR018162">
    <property type="entry name" value="Ala-tRNA-ligase_IIc_anticod-bd"/>
</dbReference>
<keyword evidence="7" id="KW-0694">RNA-binding</keyword>
<evidence type="ECO:0000313" key="11">
    <source>
        <dbReference type="EMBL" id="KAJ8935030.1"/>
    </source>
</evidence>
<evidence type="ECO:0000256" key="8">
    <source>
        <dbReference type="ARBA" id="ARBA00022917"/>
    </source>
</evidence>
<dbReference type="PRINTS" id="PR00980">
    <property type="entry name" value="TRNASYNTHALA"/>
</dbReference>
<dbReference type="SUPFAM" id="SSF50447">
    <property type="entry name" value="Translation proteins"/>
    <property type="match status" value="1"/>
</dbReference>
<evidence type="ECO:0000256" key="9">
    <source>
        <dbReference type="ARBA" id="ARBA00023146"/>
    </source>
</evidence>
<comment type="similarity">
    <text evidence="1">Belongs to the class-II aminoacyl-tRNA synthetase family.</text>
</comment>
<keyword evidence="8" id="KW-0648">Protein biosynthesis</keyword>
<dbReference type="InterPro" id="IPR045864">
    <property type="entry name" value="aa-tRNA-synth_II/BPL/LPL"/>
</dbReference>
<dbReference type="PANTHER" id="PTHR11777">
    <property type="entry name" value="ALANYL-TRNA SYNTHETASE"/>
    <property type="match status" value="1"/>
</dbReference>
<dbReference type="Gene3D" id="2.40.30.130">
    <property type="match status" value="1"/>
</dbReference>
<name>A0AAV8X909_9CUCU</name>
<feature type="domain" description="Alanyl-transfer RNA synthetases family profile" evidence="10">
    <location>
        <begin position="1"/>
        <end position="543"/>
    </location>
</feature>
<evidence type="ECO:0000256" key="5">
    <source>
        <dbReference type="ARBA" id="ARBA00022741"/>
    </source>
</evidence>
<evidence type="ECO:0000259" key="10">
    <source>
        <dbReference type="PROSITE" id="PS50860"/>
    </source>
</evidence>
<protein>
    <recommendedName>
        <fullName evidence="2">alanine--tRNA ligase</fullName>
        <ecNumber evidence="2">6.1.1.7</ecNumber>
    </recommendedName>
</protein>
<dbReference type="GO" id="GO:0000049">
    <property type="term" value="F:tRNA binding"/>
    <property type="evidence" value="ECO:0007669"/>
    <property type="project" value="UniProtKB-KW"/>
</dbReference>
<reference evidence="11" key="1">
    <citation type="journal article" date="2023" name="Insect Mol. Biol.">
        <title>Genome sequencing provides insights into the evolution of gene families encoding plant cell wall-degrading enzymes in longhorned beetles.</title>
        <authorList>
            <person name="Shin N.R."/>
            <person name="Okamura Y."/>
            <person name="Kirsch R."/>
            <person name="Pauchet Y."/>
        </authorList>
    </citation>
    <scope>NUCLEOTIDE SEQUENCE</scope>
    <source>
        <strain evidence="11">RBIC_L_NR</strain>
    </source>
</reference>
<dbReference type="GO" id="GO:0006419">
    <property type="term" value="P:alanyl-tRNA aminoacylation"/>
    <property type="evidence" value="ECO:0007669"/>
    <property type="project" value="InterPro"/>
</dbReference>
<accession>A0AAV8X909</accession>
<evidence type="ECO:0000256" key="2">
    <source>
        <dbReference type="ARBA" id="ARBA00013168"/>
    </source>
</evidence>
<dbReference type="GO" id="GO:0005739">
    <property type="term" value="C:mitochondrion"/>
    <property type="evidence" value="ECO:0007669"/>
    <property type="project" value="TreeGrafter"/>
</dbReference>
<dbReference type="Gene3D" id="3.30.930.10">
    <property type="entry name" value="Bira Bifunctional Protein, Domain 2"/>
    <property type="match status" value="1"/>
</dbReference>
<dbReference type="InterPro" id="IPR009000">
    <property type="entry name" value="Transl_B-barrel_sf"/>
</dbReference>
<keyword evidence="3" id="KW-0820">tRNA-binding</keyword>
<dbReference type="Proteomes" id="UP001162156">
    <property type="component" value="Unassembled WGS sequence"/>
</dbReference>
<evidence type="ECO:0000313" key="12">
    <source>
        <dbReference type="Proteomes" id="UP001162156"/>
    </source>
</evidence>
<dbReference type="InterPro" id="IPR018164">
    <property type="entry name" value="Ala-tRNA-synth_IIc_N"/>
</dbReference>
<keyword evidence="9" id="KW-0030">Aminoacyl-tRNA synthetase</keyword>
<dbReference type="Gene3D" id="3.30.980.10">
    <property type="entry name" value="Threonyl-trna Synthetase, Chain A, domain 2"/>
    <property type="match status" value="1"/>
</dbReference>
<keyword evidence="12" id="KW-1185">Reference proteome</keyword>
<evidence type="ECO:0000256" key="1">
    <source>
        <dbReference type="ARBA" id="ARBA00008226"/>
    </source>
</evidence>
<dbReference type="GO" id="GO:0005524">
    <property type="term" value="F:ATP binding"/>
    <property type="evidence" value="ECO:0007669"/>
    <property type="project" value="UniProtKB-KW"/>
</dbReference>
<proteinExistence type="inferred from homology"/>
<dbReference type="EMBL" id="JANEYF010003637">
    <property type="protein sequence ID" value="KAJ8935030.1"/>
    <property type="molecule type" value="Genomic_DNA"/>
</dbReference>
<keyword evidence="5" id="KW-0547">Nucleotide-binding</keyword>